<dbReference type="AlphaFoldDB" id="A0A942ULQ0"/>
<dbReference type="Pfam" id="PF07690">
    <property type="entry name" value="MFS_1"/>
    <property type="match status" value="1"/>
</dbReference>
<evidence type="ECO:0000313" key="9">
    <source>
        <dbReference type="Proteomes" id="UP000676456"/>
    </source>
</evidence>
<evidence type="ECO:0000256" key="1">
    <source>
        <dbReference type="ARBA" id="ARBA00004651"/>
    </source>
</evidence>
<name>A0A942ULQ0_9BACI</name>
<dbReference type="InterPro" id="IPR036259">
    <property type="entry name" value="MFS_trans_sf"/>
</dbReference>
<dbReference type="PANTHER" id="PTHR23518">
    <property type="entry name" value="C-METHYLTRANSFERASE"/>
    <property type="match status" value="1"/>
</dbReference>
<dbReference type="EMBL" id="JAGYPN010000002">
    <property type="protein sequence ID" value="MBS4223010.1"/>
    <property type="molecule type" value="Genomic_DNA"/>
</dbReference>
<dbReference type="Proteomes" id="UP000676456">
    <property type="component" value="Unassembled WGS sequence"/>
</dbReference>
<evidence type="ECO:0000313" key="8">
    <source>
        <dbReference type="EMBL" id="MBS4223010.1"/>
    </source>
</evidence>
<gene>
    <name evidence="8" type="ORF">KHA91_09675</name>
</gene>
<comment type="caution">
    <text evidence="8">The sequence shown here is derived from an EMBL/GenBank/DDBJ whole genome shotgun (WGS) entry which is preliminary data.</text>
</comment>
<sequence length="415" mass="46713">MRKYVMFKKITGNARACMIVEPLFIIPHSLFITYASVYMLALGVTETQIGFIASLGLIVQIFTSLISGFLTDRLGRRKALLIFDLISWPLAVLIWAVSQNIWFFIFAIIFNGFQKIPHTAWTCLLVEDTEPNKRSIVFTILQFIGVVGGLFAPLGGLLVSHFTLIPAVRIMYVMAFIGMLTMIISRHYMTHETEIGIMKRQQSAQLSLKSTFSEYGTILKKITKNNGLLLIFAVYILFNFQLIMQNTYLFVYLVEALSVPESTISLFPAISSVCMLILLIFVIPRFKQEFNYYYMMVGFSLSICANLILILTNGKSMLTLIVSAILSAAGMLLANPYLETAIANAIEDENRANMFSILQVFLLLFISPAGIIGGLAYRMDPRIPFIVMICALMINIGILLYLTKPFSQKKRLLKA</sequence>
<feature type="transmembrane region" description="Helical" evidence="6">
    <location>
        <begin position="383"/>
        <end position="402"/>
    </location>
</feature>
<dbReference type="SUPFAM" id="SSF103473">
    <property type="entry name" value="MFS general substrate transporter"/>
    <property type="match status" value="1"/>
</dbReference>
<dbReference type="GO" id="GO:0022857">
    <property type="term" value="F:transmembrane transporter activity"/>
    <property type="evidence" value="ECO:0007669"/>
    <property type="project" value="InterPro"/>
</dbReference>
<keyword evidence="9" id="KW-1185">Reference proteome</keyword>
<keyword evidence="4 6" id="KW-1133">Transmembrane helix</keyword>
<protein>
    <submittedName>
        <fullName evidence="8">MFS transporter</fullName>
    </submittedName>
</protein>
<dbReference type="PROSITE" id="PS50850">
    <property type="entry name" value="MFS"/>
    <property type="match status" value="1"/>
</dbReference>
<dbReference type="GO" id="GO:0005886">
    <property type="term" value="C:plasma membrane"/>
    <property type="evidence" value="ECO:0007669"/>
    <property type="project" value="UniProtKB-SubCell"/>
</dbReference>
<feature type="transmembrane region" description="Helical" evidence="6">
    <location>
        <begin position="49"/>
        <end position="70"/>
    </location>
</feature>
<evidence type="ECO:0000256" key="4">
    <source>
        <dbReference type="ARBA" id="ARBA00022989"/>
    </source>
</evidence>
<keyword evidence="2" id="KW-0813">Transport</keyword>
<dbReference type="InterPro" id="IPR020846">
    <property type="entry name" value="MFS_dom"/>
</dbReference>
<evidence type="ECO:0000256" key="2">
    <source>
        <dbReference type="ARBA" id="ARBA00022448"/>
    </source>
</evidence>
<feature type="transmembrane region" description="Helical" evidence="6">
    <location>
        <begin position="290"/>
        <end position="311"/>
    </location>
</feature>
<feature type="domain" description="Major facilitator superfamily (MFS) profile" evidence="7">
    <location>
        <begin position="1"/>
        <end position="407"/>
    </location>
</feature>
<keyword evidence="5 6" id="KW-0472">Membrane</keyword>
<organism evidence="8 9">
    <name type="scientific">Lederbergia citrea</name>
    <dbReference type="NCBI Taxonomy" id="2833581"/>
    <lineage>
        <taxon>Bacteria</taxon>
        <taxon>Bacillati</taxon>
        <taxon>Bacillota</taxon>
        <taxon>Bacilli</taxon>
        <taxon>Bacillales</taxon>
        <taxon>Bacillaceae</taxon>
        <taxon>Lederbergia</taxon>
    </lineage>
</organism>
<evidence type="ECO:0000256" key="6">
    <source>
        <dbReference type="SAM" id="Phobius"/>
    </source>
</evidence>
<feature type="transmembrane region" description="Helical" evidence="6">
    <location>
        <begin position="355"/>
        <end position="377"/>
    </location>
</feature>
<evidence type="ECO:0000256" key="5">
    <source>
        <dbReference type="ARBA" id="ARBA00023136"/>
    </source>
</evidence>
<reference evidence="8 9" key="1">
    <citation type="submission" date="2021-05" db="EMBL/GenBank/DDBJ databases">
        <title>Novel Bacillus species.</title>
        <authorList>
            <person name="Liu G."/>
        </authorList>
    </citation>
    <scope>NUCLEOTIDE SEQUENCE [LARGE SCALE GENOMIC DNA]</scope>
    <source>
        <strain evidence="8 9">FJAT-49682</strain>
    </source>
</reference>
<feature type="transmembrane region" description="Helical" evidence="6">
    <location>
        <begin position="227"/>
        <end position="244"/>
    </location>
</feature>
<feature type="transmembrane region" description="Helical" evidence="6">
    <location>
        <begin position="20"/>
        <end position="43"/>
    </location>
</feature>
<feature type="transmembrane region" description="Helical" evidence="6">
    <location>
        <begin position="264"/>
        <end position="283"/>
    </location>
</feature>
<feature type="transmembrane region" description="Helical" evidence="6">
    <location>
        <begin position="317"/>
        <end position="334"/>
    </location>
</feature>
<evidence type="ECO:0000256" key="3">
    <source>
        <dbReference type="ARBA" id="ARBA00022692"/>
    </source>
</evidence>
<comment type="subcellular location">
    <subcellularLocation>
        <location evidence="1">Cell membrane</location>
        <topology evidence="1">Multi-pass membrane protein</topology>
    </subcellularLocation>
</comment>
<proteinExistence type="predicted"/>
<dbReference type="Gene3D" id="1.20.1250.20">
    <property type="entry name" value="MFS general substrate transporter like domains"/>
    <property type="match status" value="1"/>
</dbReference>
<feature type="transmembrane region" description="Helical" evidence="6">
    <location>
        <begin position="136"/>
        <end position="158"/>
    </location>
</feature>
<evidence type="ECO:0000259" key="7">
    <source>
        <dbReference type="PROSITE" id="PS50850"/>
    </source>
</evidence>
<keyword evidence="3 6" id="KW-0812">Transmembrane</keyword>
<dbReference type="InterPro" id="IPR011701">
    <property type="entry name" value="MFS"/>
</dbReference>
<dbReference type="PANTHER" id="PTHR23518:SF2">
    <property type="entry name" value="MAJOR FACILITATOR SUPERFAMILY TRANSPORTER"/>
    <property type="match status" value="1"/>
</dbReference>
<accession>A0A942ULQ0</accession>
<feature type="transmembrane region" description="Helical" evidence="6">
    <location>
        <begin position="170"/>
        <end position="189"/>
    </location>
</feature>